<keyword evidence="2" id="KW-1185">Reference proteome</keyword>
<evidence type="ECO:0000313" key="1">
    <source>
        <dbReference type="EMBL" id="GAA0919532.1"/>
    </source>
</evidence>
<dbReference type="EMBL" id="BAAAID010000004">
    <property type="protein sequence ID" value="GAA0919532.1"/>
    <property type="molecule type" value="Genomic_DNA"/>
</dbReference>
<sequence>MRFRDVLETAHARALAETGLPQPIAQLLADADQGIRRGGRYTDSGDLTRLSGRQTTSLAATITTALTAPAAA</sequence>
<dbReference type="Proteomes" id="UP001500418">
    <property type="component" value="Unassembled WGS sequence"/>
</dbReference>
<dbReference type="Gene3D" id="3.90.25.10">
    <property type="entry name" value="UDP-galactose 4-epimerase, domain 1"/>
    <property type="match status" value="1"/>
</dbReference>
<proteinExistence type="predicted"/>
<gene>
    <name evidence="1" type="ORF">GCM10009575_011560</name>
</gene>
<name>A0ABP3ZEB9_9ACTN</name>
<accession>A0ABP3ZEB9</accession>
<comment type="caution">
    <text evidence="1">The sequence shown here is derived from an EMBL/GenBank/DDBJ whole genome shotgun (WGS) entry which is preliminary data.</text>
</comment>
<protein>
    <submittedName>
        <fullName evidence="1">Uncharacterized protein</fullName>
    </submittedName>
</protein>
<evidence type="ECO:0000313" key="2">
    <source>
        <dbReference type="Proteomes" id="UP001500418"/>
    </source>
</evidence>
<reference evidence="2" key="1">
    <citation type="journal article" date="2019" name="Int. J. Syst. Evol. Microbiol.">
        <title>The Global Catalogue of Microorganisms (GCM) 10K type strain sequencing project: providing services to taxonomists for standard genome sequencing and annotation.</title>
        <authorList>
            <consortium name="The Broad Institute Genomics Platform"/>
            <consortium name="The Broad Institute Genome Sequencing Center for Infectious Disease"/>
            <person name="Wu L."/>
            <person name="Ma J."/>
        </authorList>
    </citation>
    <scope>NUCLEOTIDE SEQUENCE [LARGE SCALE GENOMIC DNA]</scope>
    <source>
        <strain evidence="2">JCM 11444</strain>
    </source>
</reference>
<organism evidence="1 2">
    <name type="scientific">Streptomyces rhizosphaericus</name>
    <dbReference type="NCBI Taxonomy" id="114699"/>
    <lineage>
        <taxon>Bacteria</taxon>
        <taxon>Bacillati</taxon>
        <taxon>Actinomycetota</taxon>
        <taxon>Actinomycetes</taxon>
        <taxon>Kitasatosporales</taxon>
        <taxon>Streptomycetaceae</taxon>
        <taxon>Streptomyces</taxon>
        <taxon>Streptomyces violaceusniger group</taxon>
    </lineage>
</organism>